<organism evidence="12 13">
    <name type="scientific">Salinivibrio costicola subsp. alcaliphilus</name>
    <dbReference type="NCBI Taxonomy" id="272773"/>
    <lineage>
        <taxon>Bacteria</taxon>
        <taxon>Pseudomonadati</taxon>
        <taxon>Pseudomonadota</taxon>
        <taxon>Gammaproteobacteria</taxon>
        <taxon>Vibrionales</taxon>
        <taxon>Vibrionaceae</taxon>
        <taxon>Salinivibrio</taxon>
    </lineage>
</organism>
<dbReference type="InterPro" id="IPR049125">
    <property type="entry name" value="FAN1-like_WH"/>
</dbReference>
<evidence type="ECO:0000256" key="6">
    <source>
        <dbReference type="ARBA" id="ARBA00022722"/>
    </source>
</evidence>
<comment type="cofactor">
    <cofactor evidence="2">
        <name>Mn(2+)</name>
        <dbReference type="ChEBI" id="CHEBI:29035"/>
    </cofactor>
</comment>
<dbReference type="Pfam" id="PF21315">
    <property type="entry name" value="FAN1_HTH"/>
    <property type="match status" value="1"/>
</dbReference>
<evidence type="ECO:0000256" key="2">
    <source>
        <dbReference type="ARBA" id="ARBA00001936"/>
    </source>
</evidence>
<dbReference type="PANTHER" id="PTHR15749:SF4">
    <property type="entry name" value="FANCONI-ASSOCIATED NUCLEASE 1"/>
    <property type="match status" value="1"/>
</dbReference>
<dbReference type="Pfam" id="PF08774">
    <property type="entry name" value="VRR_NUC"/>
    <property type="match status" value="1"/>
</dbReference>
<dbReference type="Gene3D" id="3.40.1350.10">
    <property type="match status" value="1"/>
</dbReference>
<evidence type="ECO:0000313" key="12">
    <source>
        <dbReference type="EMBL" id="OOF33223.1"/>
    </source>
</evidence>
<keyword evidence="9" id="KW-0460">Magnesium</keyword>
<proteinExistence type="inferred from homology"/>
<comment type="caution">
    <text evidence="12">The sequence shown here is derived from an EMBL/GenBank/DDBJ whole genome shotgun (WGS) entry which is preliminary data.</text>
</comment>
<evidence type="ECO:0000256" key="1">
    <source>
        <dbReference type="ARBA" id="ARBA00000983"/>
    </source>
</evidence>
<name>A0ABX3KNG1_SALCS</name>
<protein>
    <recommendedName>
        <fullName evidence="5">phosphodiesterase I</fullName>
        <ecNumber evidence="5">3.1.4.1</ecNumber>
    </recommendedName>
</protein>
<dbReference type="InterPro" id="IPR033315">
    <property type="entry name" value="Fan1-like"/>
</dbReference>
<evidence type="ECO:0000256" key="5">
    <source>
        <dbReference type="ARBA" id="ARBA00012029"/>
    </source>
</evidence>
<keyword evidence="7" id="KW-0479">Metal-binding</keyword>
<reference evidence="13" key="1">
    <citation type="submission" date="2017-01" db="EMBL/GenBank/DDBJ databases">
        <title>Draft genome of the species Salinivibrio costicola subsp. alcaliphilus.</title>
        <authorList>
            <person name="Lopez-Hermoso C."/>
            <person name="De La Haba R."/>
            <person name="Sanchez-Porro C."/>
            <person name="Ventosa A."/>
        </authorList>
    </citation>
    <scope>NUCLEOTIDE SEQUENCE [LARGE SCALE GENOMIC DNA]</scope>
    <source>
        <strain evidence="13">CBH448</strain>
    </source>
</reference>
<evidence type="ECO:0000313" key="13">
    <source>
        <dbReference type="Proteomes" id="UP000189431"/>
    </source>
</evidence>
<comment type="catalytic activity">
    <reaction evidence="1">
        <text>Hydrolytically removes 5'-nucleotides successively from the 3'-hydroxy termini of 3'-hydroxy-terminated oligonucleotides.</text>
        <dbReference type="EC" id="3.1.4.1"/>
    </reaction>
</comment>
<keyword evidence="13" id="KW-1185">Reference proteome</keyword>
<evidence type="ECO:0000259" key="11">
    <source>
        <dbReference type="SMART" id="SM00990"/>
    </source>
</evidence>
<comment type="cofactor">
    <cofactor evidence="3">
        <name>Mg(2+)</name>
        <dbReference type="ChEBI" id="CHEBI:18420"/>
    </cofactor>
</comment>
<dbReference type="PANTHER" id="PTHR15749">
    <property type="entry name" value="FANCONI-ASSOCIATED NUCLEASE 1"/>
    <property type="match status" value="1"/>
</dbReference>
<accession>A0ABX3KNG1</accession>
<evidence type="ECO:0000256" key="3">
    <source>
        <dbReference type="ARBA" id="ARBA00001946"/>
    </source>
</evidence>
<evidence type="ECO:0000256" key="10">
    <source>
        <dbReference type="ARBA" id="ARBA00023211"/>
    </source>
</evidence>
<evidence type="ECO:0000256" key="7">
    <source>
        <dbReference type="ARBA" id="ARBA00022723"/>
    </source>
</evidence>
<gene>
    <name evidence="12" type="ORF">BZJ21_11840</name>
</gene>
<keyword evidence="8" id="KW-0378">Hydrolase</keyword>
<evidence type="ECO:0000256" key="8">
    <source>
        <dbReference type="ARBA" id="ARBA00022801"/>
    </source>
</evidence>
<sequence>MTQPDPLSPYYYHHNFQSLIGLVSERDWDLLTGKERAWLTCFQQLSFKAQCLLVRLLMRRHDYFLADKLTYPELGDTRPLLHNLADNGFVSITDTAPADVLFNLLSKAQLIDAFPAVALAKSASKTKWQTAITDTYDDPLTSPYALVVCHQPDLLPVLLLLYFGNSRQDLSQFVIAELGIQQFESYPVSQSERLFQHRQHIDDWLHLSALTDTVWQAKKAKRPASILALQSRLPQPFEWPPLERKRQRLVNRIAREFERHDDFPCATLLYQTTTQPPSRERQARMLIKQGYIDDASRIIAAMLDAPHDEEEYDVACRIAKQKPLREHARLVPTNSVNPAIVDSETLTLPLAHRVEWDVAAYYRCQGWQVWYSENSLLNALFGLFFWDILFLPISGAFVNPFQRGPRDLYSDDFVTKRQPQIHTRLANIDQARDWIARHYQQKQGLSNDWVNWSVVEWPLLDAALHALSDTQLSACFKRILFDRRHNRRGHPDLFMCRGDAYQWVEVKGPGDVLQPHQSRWLQFFHQNGICTKVVYVTSATSNS</sequence>
<evidence type="ECO:0000256" key="4">
    <source>
        <dbReference type="ARBA" id="ARBA00005533"/>
    </source>
</evidence>
<dbReference type="InterPro" id="IPR011856">
    <property type="entry name" value="tRNA_endonuc-like_dom_sf"/>
</dbReference>
<feature type="domain" description="VRR-NUC" evidence="11">
    <location>
        <begin position="426"/>
        <end position="538"/>
    </location>
</feature>
<keyword evidence="6" id="KW-0540">Nuclease</keyword>
<comment type="similarity">
    <text evidence="4">Belongs to the FAN1 family.</text>
</comment>
<dbReference type="EMBL" id="MUFR01000035">
    <property type="protein sequence ID" value="OOF33223.1"/>
    <property type="molecule type" value="Genomic_DNA"/>
</dbReference>
<dbReference type="Proteomes" id="UP000189431">
    <property type="component" value="Unassembled WGS sequence"/>
</dbReference>
<dbReference type="EC" id="3.1.4.1" evidence="5"/>
<keyword evidence="10" id="KW-0464">Manganese</keyword>
<evidence type="ECO:0000256" key="9">
    <source>
        <dbReference type="ARBA" id="ARBA00022842"/>
    </source>
</evidence>
<dbReference type="InterPro" id="IPR014883">
    <property type="entry name" value="VRR_NUC"/>
</dbReference>
<dbReference type="SMART" id="SM00990">
    <property type="entry name" value="VRR_NUC"/>
    <property type="match status" value="1"/>
</dbReference>
<dbReference type="RefSeq" id="WP_077669877.1">
    <property type="nucleotide sequence ID" value="NZ_MUFR01000035.1"/>
</dbReference>